<dbReference type="Proteomes" id="UP000295453">
    <property type="component" value="Unassembled WGS sequence"/>
</dbReference>
<evidence type="ECO:0008006" key="3">
    <source>
        <dbReference type="Google" id="ProtNLM"/>
    </source>
</evidence>
<name>A0A4R1CIC9_9ACTN</name>
<dbReference type="EMBL" id="SJZJ01000001">
    <property type="protein sequence ID" value="TCJ31233.1"/>
    <property type="molecule type" value="Genomic_DNA"/>
</dbReference>
<sequence length="306" mass="31784">METTEPAHHPGFPARAALRPGVRVVRRSASELQVGLSPTDAVVLPDHPAVRMLLHGLDDGRPPAPPAFLPPVAVVACSALLAHNLVVDADLWCRALAGTSGAAAAARSAVVAEAGDDAATRLAARLAVAVGIADQGLPEAAAHLEQLLAIGGITVATARRPDVVVVLSAGEPDRSVLDRLVGDDVPHVSLVVSEGRVRVGPFVHPGLTCCQRCIDAHAAEQDPRHGLVIEQHVGAPRGLWGLPSPVPADLVALAVAFLARDLSRWADVLEPATWSTVIDVDAALTFPRTHWSRHAACGCSSNSRTA</sequence>
<accession>A0A4R1CIC9</accession>
<dbReference type="OrthoDB" id="4426339at2"/>
<comment type="caution">
    <text evidence="1">The sequence shown here is derived from an EMBL/GenBank/DDBJ whole genome shotgun (WGS) entry which is preliminary data.</text>
</comment>
<reference evidence="1 2" key="1">
    <citation type="submission" date="2019-03" db="EMBL/GenBank/DDBJ databases">
        <authorList>
            <person name="Kim M.K.M."/>
        </authorList>
    </citation>
    <scope>NUCLEOTIDE SEQUENCE [LARGE SCALE GENOMIC DNA]</scope>
    <source>
        <strain evidence="1 2">18JY15-6</strain>
    </source>
</reference>
<gene>
    <name evidence="1" type="ORF">EPD65_01285</name>
</gene>
<dbReference type="AlphaFoldDB" id="A0A4R1CIC9"/>
<proteinExistence type="predicted"/>
<dbReference type="RefSeq" id="WP_131581153.1">
    <property type="nucleotide sequence ID" value="NZ_SJZJ01000001.1"/>
</dbReference>
<dbReference type="Gene3D" id="3.40.50.720">
    <property type="entry name" value="NAD(P)-binding Rossmann-like Domain"/>
    <property type="match status" value="1"/>
</dbReference>
<evidence type="ECO:0000313" key="2">
    <source>
        <dbReference type="Proteomes" id="UP000295453"/>
    </source>
</evidence>
<protein>
    <recommendedName>
        <fullName evidence="3">TOMM leader peptide-binding protein</fullName>
    </recommendedName>
</protein>
<keyword evidence="2" id="KW-1185">Reference proteome</keyword>
<organism evidence="1 2">
    <name type="scientific">Nocardioides jejuensis</name>
    <dbReference type="NCBI Taxonomy" id="2502782"/>
    <lineage>
        <taxon>Bacteria</taxon>
        <taxon>Bacillati</taxon>
        <taxon>Actinomycetota</taxon>
        <taxon>Actinomycetes</taxon>
        <taxon>Propionibacteriales</taxon>
        <taxon>Nocardioidaceae</taxon>
        <taxon>Nocardioides</taxon>
    </lineage>
</organism>
<evidence type="ECO:0000313" key="1">
    <source>
        <dbReference type="EMBL" id="TCJ31233.1"/>
    </source>
</evidence>